<dbReference type="AlphaFoldDB" id="A0AAD5N055"/>
<dbReference type="SUPFAM" id="SSF52540">
    <property type="entry name" value="P-loop containing nucleoside triphosphate hydrolases"/>
    <property type="match status" value="1"/>
</dbReference>
<dbReference type="GO" id="GO:0005739">
    <property type="term" value="C:mitochondrion"/>
    <property type="evidence" value="ECO:0007669"/>
    <property type="project" value="TreeGrafter"/>
</dbReference>
<dbReference type="Proteomes" id="UP001196413">
    <property type="component" value="Unassembled WGS sequence"/>
</dbReference>
<sequence>MRRLGRHSYLSHSSCVIISIVFPDSNPCGIVDLIEERALLYERDNGSVIRADDVPNNMFVQVKDHRQEIIEHLTNGDILISEMFLNDVNPSVKEIHAAIRNRLTKVGKYGQLTYFRVYQDQLNKGGAFCASKDGRRFRFRIRLFRMYAAEVENNLIDRTARNLQVTRRNLFIHYFFLLKQYLFGNTSVGFTDEACGSGKSECLLRASC</sequence>
<evidence type="ECO:0000256" key="2">
    <source>
        <dbReference type="ARBA" id="ARBA00022917"/>
    </source>
</evidence>
<dbReference type="InterPro" id="IPR027417">
    <property type="entry name" value="P-loop_NTPase"/>
</dbReference>
<organism evidence="3 4">
    <name type="scientific">Parelaphostrongylus tenuis</name>
    <name type="common">Meningeal worm</name>
    <dbReference type="NCBI Taxonomy" id="148309"/>
    <lineage>
        <taxon>Eukaryota</taxon>
        <taxon>Metazoa</taxon>
        <taxon>Ecdysozoa</taxon>
        <taxon>Nematoda</taxon>
        <taxon>Chromadorea</taxon>
        <taxon>Rhabditida</taxon>
        <taxon>Rhabditina</taxon>
        <taxon>Rhabditomorpha</taxon>
        <taxon>Strongyloidea</taxon>
        <taxon>Metastrongylidae</taxon>
        <taxon>Parelaphostrongylus</taxon>
    </lineage>
</organism>
<evidence type="ECO:0000313" key="4">
    <source>
        <dbReference type="Proteomes" id="UP001196413"/>
    </source>
</evidence>
<dbReference type="PANTHER" id="PTHR43636">
    <property type="entry name" value="ELONGATION FACTOR G, MITOCHONDRIAL"/>
    <property type="match status" value="1"/>
</dbReference>
<comment type="caution">
    <text evidence="3">The sequence shown here is derived from an EMBL/GenBank/DDBJ whole genome shotgun (WGS) entry which is preliminary data.</text>
</comment>
<protein>
    <submittedName>
        <fullName evidence="3">Uncharacterized protein</fullName>
    </submittedName>
</protein>
<dbReference type="GO" id="GO:0070125">
    <property type="term" value="P:mitochondrial translational elongation"/>
    <property type="evidence" value="ECO:0007669"/>
    <property type="project" value="TreeGrafter"/>
</dbReference>
<dbReference type="GO" id="GO:0003746">
    <property type="term" value="F:translation elongation factor activity"/>
    <property type="evidence" value="ECO:0007669"/>
    <property type="project" value="UniProtKB-KW"/>
</dbReference>
<evidence type="ECO:0000313" key="3">
    <source>
        <dbReference type="EMBL" id="KAJ1357004.1"/>
    </source>
</evidence>
<dbReference type="Gene3D" id="3.40.50.300">
    <property type="entry name" value="P-loop containing nucleotide triphosphate hydrolases"/>
    <property type="match status" value="1"/>
</dbReference>
<dbReference type="PANTHER" id="PTHR43636:SF2">
    <property type="entry name" value="ELONGATION FACTOR G, MITOCHONDRIAL"/>
    <property type="match status" value="1"/>
</dbReference>
<keyword evidence="2" id="KW-0648">Protein biosynthesis</keyword>
<keyword evidence="4" id="KW-1185">Reference proteome</keyword>
<proteinExistence type="predicted"/>
<keyword evidence="1" id="KW-0251">Elongation factor</keyword>
<accession>A0AAD5N055</accession>
<gene>
    <name evidence="3" type="ORF">KIN20_015018</name>
</gene>
<reference evidence="3" key="1">
    <citation type="submission" date="2021-06" db="EMBL/GenBank/DDBJ databases">
        <title>Parelaphostrongylus tenuis whole genome reference sequence.</title>
        <authorList>
            <person name="Garwood T.J."/>
            <person name="Larsen P.A."/>
            <person name="Fountain-Jones N.M."/>
            <person name="Garbe J.R."/>
            <person name="Macchietto M.G."/>
            <person name="Kania S.A."/>
            <person name="Gerhold R.W."/>
            <person name="Richards J.E."/>
            <person name="Wolf T.M."/>
        </authorList>
    </citation>
    <scope>NUCLEOTIDE SEQUENCE</scope>
    <source>
        <strain evidence="3">MNPRO001-30</strain>
        <tissue evidence="3">Meninges</tissue>
    </source>
</reference>
<dbReference type="EMBL" id="JAHQIW010002990">
    <property type="protein sequence ID" value="KAJ1357004.1"/>
    <property type="molecule type" value="Genomic_DNA"/>
</dbReference>
<dbReference type="GO" id="GO:0003924">
    <property type="term" value="F:GTPase activity"/>
    <property type="evidence" value="ECO:0007669"/>
    <property type="project" value="TreeGrafter"/>
</dbReference>
<name>A0AAD5N055_PARTN</name>
<evidence type="ECO:0000256" key="1">
    <source>
        <dbReference type="ARBA" id="ARBA00022768"/>
    </source>
</evidence>